<feature type="transmembrane region" description="Helical" evidence="2">
    <location>
        <begin position="206"/>
        <end position="224"/>
    </location>
</feature>
<reference evidence="3 4" key="1">
    <citation type="journal article" date="2019" name="Science, e1252229">
        <title>Invertible promoters mediate bacterial phase variation, antibiotic resistance, and host adaptation in the gut.</title>
        <authorList>
            <person name="Jiang X."/>
            <person name="Hall A.B."/>
            <person name="Arthur T.D."/>
            <person name="Plichta D.R."/>
            <person name="Covington C.T."/>
            <person name="Poyet M."/>
            <person name="Crothers J."/>
            <person name="Moses P.L."/>
            <person name="Tolonen A.C."/>
            <person name="Vlamakis H."/>
            <person name="Alm E.J."/>
            <person name="Xavier R.J."/>
        </authorList>
    </citation>
    <scope>NUCLEOTIDE SEQUENCE [LARGE SCALE GENOMIC DNA]</scope>
    <source>
        <strain evidence="4">aa_0143</strain>
    </source>
</reference>
<organism evidence="3 4">
    <name type="scientific">[Ruminococcus] torques</name>
    <dbReference type="NCBI Taxonomy" id="33039"/>
    <lineage>
        <taxon>Bacteria</taxon>
        <taxon>Bacillati</taxon>
        <taxon>Bacillota</taxon>
        <taxon>Clostridia</taxon>
        <taxon>Lachnospirales</taxon>
        <taxon>Lachnospiraceae</taxon>
        <taxon>Mediterraneibacter</taxon>
    </lineage>
</organism>
<dbReference type="InterPro" id="IPR013783">
    <property type="entry name" value="Ig-like_fold"/>
</dbReference>
<dbReference type="AlphaFoldDB" id="A0A4Q5C6M7"/>
<feature type="compositionally biased region" description="Basic and acidic residues" evidence="1">
    <location>
        <begin position="184"/>
        <end position="199"/>
    </location>
</feature>
<evidence type="ECO:0000313" key="3">
    <source>
        <dbReference type="EMBL" id="RYS78915.1"/>
    </source>
</evidence>
<name>A0A4Q5C6M7_9FIRM</name>
<gene>
    <name evidence="3" type="ORF">EAI93_10135</name>
</gene>
<protein>
    <submittedName>
        <fullName evidence="3">LPXTG cell wall anchor domain-containing protein</fullName>
    </submittedName>
</protein>
<proteinExistence type="predicted"/>
<evidence type="ECO:0000256" key="1">
    <source>
        <dbReference type="SAM" id="MobiDB-lite"/>
    </source>
</evidence>
<evidence type="ECO:0000256" key="2">
    <source>
        <dbReference type="SAM" id="Phobius"/>
    </source>
</evidence>
<evidence type="ECO:0000313" key="4">
    <source>
        <dbReference type="Proteomes" id="UP000292665"/>
    </source>
</evidence>
<dbReference type="Gene3D" id="2.60.40.10">
    <property type="entry name" value="Immunoglobulins"/>
    <property type="match status" value="1"/>
</dbReference>
<dbReference type="NCBIfam" id="TIGR01167">
    <property type="entry name" value="LPXTG_anchor"/>
    <property type="match status" value="1"/>
</dbReference>
<feature type="region of interest" description="Disordered" evidence="1">
    <location>
        <begin position="176"/>
        <end position="201"/>
    </location>
</feature>
<dbReference type="RefSeq" id="WP_004847610.1">
    <property type="nucleotide sequence ID" value="NZ_AP028249.1"/>
</dbReference>
<keyword evidence="2" id="KW-0812">Transmembrane</keyword>
<keyword evidence="2" id="KW-0472">Membrane</keyword>
<accession>A0A4Q5C6M7</accession>
<dbReference type="Proteomes" id="UP000292665">
    <property type="component" value="Unassembled WGS sequence"/>
</dbReference>
<keyword evidence="2" id="KW-1133">Transmembrane helix</keyword>
<dbReference type="EMBL" id="RCYR01000020">
    <property type="protein sequence ID" value="RYS78915.1"/>
    <property type="molecule type" value="Genomic_DNA"/>
</dbReference>
<comment type="caution">
    <text evidence="3">The sequence shown here is derived from an EMBL/GenBank/DDBJ whole genome shotgun (WGS) entry which is preliminary data.</text>
</comment>
<sequence length="233" mass="25990">MFQMKNRWKNILVGCLTVFGILIPSLSCRAENVGSIQIEYHGRTQENEEVVFANADFSVFFVGKMEDGKWTLAGDFGNAGVSLEGIESSEKNEQAKQLYNYAVRQSIQGNALKTDENGIAMIGGLEQGLYLIAQTKVWTDEKQGSYQASPYLISIPEEIDGSYIWDVVTKPKSEWITEAPQHPEMPDKNTETEKTEGAKTGDTSSAALSLLLLIFSSGAFIILCRKRRIYRKD</sequence>